<evidence type="ECO:0000313" key="2">
    <source>
        <dbReference type="Proteomes" id="UP000831701"/>
    </source>
</evidence>
<dbReference type="Proteomes" id="UP000831701">
    <property type="component" value="Chromosome 8"/>
</dbReference>
<evidence type="ECO:0000313" key="1">
    <source>
        <dbReference type="EMBL" id="KAI3368395.1"/>
    </source>
</evidence>
<dbReference type="EMBL" id="CM041538">
    <property type="protein sequence ID" value="KAI3368395.1"/>
    <property type="molecule type" value="Genomic_DNA"/>
</dbReference>
<gene>
    <name evidence="1" type="ORF">L3Q82_008101</name>
</gene>
<sequence length="281" mass="31395">MLRRLGSFGVCRPLLRTFYETVVASVVSYAVVCWGGGCSERDKKRLNRLIKRASSVCGCPLDSIEVMGERRALAKLSTIIDNTSPPSASDCGGLKQLLQQQTQKSTAVTSERQQQAKMAAVTRSSFSVFRRLLTQQYRRRCFQLQNFRGGRALQPLSFRCDGTLQMFSSRTLHTAAGESRPAETKTLVQIWSRSLCLLVPAVRPGRDAVTMATCQIKVSLTVVGCFMTQQFVRFRGSAGFIELFNMNSRRSTVRVLQSFKVLMSTGNDEEVVMVMTMMVKK</sequence>
<keyword evidence="2" id="KW-1185">Reference proteome</keyword>
<protein>
    <submittedName>
        <fullName evidence="1">Uncharacterized protein</fullName>
    </submittedName>
</protein>
<name>A0ACB8WL45_9TELE</name>
<reference evidence="1" key="1">
    <citation type="submission" date="2022-04" db="EMBL/GenBank/DDBJ databases">
        <title>Jade perch genome.</title>
        <authorList>
            <person name="Chao B."/>
        </authorList>
    </citation>
    <scope>NUCLEOTIDE SEQUENCE</scope>
    <source>
        <strain evidence="1">CB-2022</strain>
    </source>
</reference>
<accession>A0ACB8WL45</accession>
<proteinExistence type="predicted"/>
<organism evidence="1 2">
    <name type="scientific">Scortum barcoo</name>
    <name type="common">barcoo grunter</name>
    <dbReference type="NCBI Taxonomy" id="214431"/>
    <lineage>
        <taxon>Eukaryota</taxon>
        <taxon>Metazoa</taxon>
        <taxon>Chordata</taxon>
        <taxon>Craniata</taxon>
        <taxon>Vertebrata</taxon>
        <taxon>Euteleostomi</taxon>
        <taxon>Actinopterygii</taxon>
        <taxon>Neopterygii</taxon>
        <taxon>Teleostei</taxon>
        <taxon>Neoteleostei</taxon>
        <taxon>Acanthomorphata</taxon>
        <taxon>Eupercaria</taxon>
        <taxon>Centrarchiformes</taxon>
        <taxon>Terapontoidei</taxon>
        <taxon>Terapontidae</taxon>
        <taxon>Scortum</taxon>
    </lineage>
</organism>
<comment type="caution">
    <text evidence="1">The sequence shown here is derived from an EMBL/GenBank/DDBJ whole genome shotgun (WGS) entry which is preliminary data.</text>
</comment>